<evidence type="ECO:0000313" key="2">
    <source>
        <dbReference type="EMBL" id="MCQ1060613.1"/>
    </source>
</evidence>
<protein>
    <recommendedName>
        <fullName evidence="4">LPP20 lipoprotein</fullName>
    </recommendedName>
</protein>
<feature type="chain" id="PRO_5045607270" description="LPP20 lipoprotein" evidence="1">
    <location>
        <begin position="21"/>
        <end position="197"/>
    </location>
</feature>
<dbReference type="EMBL" id="JANEYT010000079">
    <property type="protein sequence ID" value="MCQ1060613.1"/>
    <property type="molecule type" value="Genomic_DNA"/>
</dbReference>
<evidence type="ECO:0008006" key="4">
    <source>
        <dbReference type="Google" id="ProtNLM"/>
    </source>
</evidence>
<reference evidence="2 3" key="1">
    <citation type="submission" date="2022-07" db="EMBL/GenBank/DDBJ databases">
        <title>Photobacterium pectinilyticum sp. nov., a marine bacterium isolated from surface seawater of Qingdao offshore.</title>
        <authorList>
            <person name="Wang X."/>
        </authorList>
    </citation>
    <scope>NUCLEOTIDE SEQUENCE [LARGE SCALE GENOMIC DNA]</scope>
    <source>
        <strain evidence="2 3">ZSDE20</strain>
    </source>
</reference>
<accession>A0ABT1N790</accession>
<dbReference type="RefSeq" id="WP_255044693.1">
    <property type="nucleotide sequence ID" value="NZ_JANEYT010000079.1"/>
</dbReference>
<proteinExistence type="predicted"/>
<feature type="signal peptide" evidence="1">
    <location>
        <begin position="1"/>
        <end position="20"/>
    </location>
</feature>
<keyword evidence="1" id="KW-0732">Signal</keyword>
<name>A0ABT1N790_9GAMM</name>
<evidence type="ECO:0000313" key="3">
    <source>
        <dbReference type="Proteomes" id="UP001524460"/>
    </source>
</evidence>
<organism evidence="2 3">
    <name type="scientific">Photobacterium pectinilyticum</name>
    <dbReference type="NCBI Taxonomy" id="2906793"/>
    <lineage>
        <taxon>Bacteria</taxon>
        <taxon>Pseudomonadati</taxon>
        <taxon>Pseudomonadota</taxon>
        <taxon>Gammaproteobacteria</taxon>
        <taxon>Vibrionales</taxon>
        <taxon>Vibrionaceae</taxon>
        <taxon>Photobacterium</taxon>
    </lineage>
</organism>
<keyword evidence="3" id="KW-1185">Reference proteome</keyword>
<dbReference type="PROSITE" id="PS51257">
    <property type="entry name" value="PROKAR_LIPOPROTEIN"/>
    <property type="match status" value="1"/>
</dbReference>
<sequence>MKKLLTLSAISLALIGCSSAPEIPMDERARSATDYQSAVTNTQLALIPDWYLDPPKTTYLKGIYVTSTAESSNLQFAMNQATLLAEQQLSRRMDAVIESYELSEVNENSGNLITSSEQTIQVHIERASLFGHEVDKRQVFADPHTGNYRVYMLMHLPAKAQIELLNKKITLETNTLEVERLQQYVAELERNLQSEDA</sequence>
<evidence type="ECO:0000256" key="1">
    <source>
        <dbReference type="SAM" id="SignalP"/>
    </source>
</evidence>
<dbReference type="Proteomes" id="UP001524460">
    <property type="component" value="Unassembled WGS sequence"/>
</dbReference>
<comment type="caution">
    <text evidence="2">The sequence shown here is derived from an EMBL/GenBank/DDBJ whole genome shotgun (WGS) entry which is preliminary data.</text>
</comment>
<gene>
    <name evidence="2" type="ORF">NHN17_21440</name>
</gene>